<protein>
    <submittedName>
        <fullName evidence="1">Uncharacterized protein</fullName>
    </submittedName>
</protein>
<sequence>MYKEIIQNIVQEWTLFNPTIGPLSPPPHDFVTEVSREISRFSQAPGSPPAFSLQGKWIVATSSADIPHPFDLHDLAIIMGFILRDRQGAAEITPSPRHDCGHRDVVFANAMKSISFPGLNFR</sequence>
<dbReference type="Proteomes" id="UP001163831">
    <property type="component" value="Chromosome"/>
</dbReference>
<evidence type="ECO:0000313" key="2">
    <source>
        <dbReference type="Proteomes" id="UP001163831"/>
    </source>
</evidence>
<evidence type="ECO:0000313" key="1">
    <source>
        <dbReference type="EMBL" id="UYH51201.1"/>
    </source>
</evidence>
<keyword evidence="2" id="KW-1185">Reference proteome</keyword>
<dbReference type="EMBL" id="CP107052">
    <property type="protein sequence ID" value="UYH51201.1"/>
    <property type="molecule type" value="Genomic_DNA"/>
</dbReference>
<dbReference type="RefSeq" id="WP_319806795.1">
    <property type="nucleotide sequence ID" value="NZ_CP107052.1"/>
</dbReference>
<name>A0ABY6GJK6_9PROT</name>
<accession>A0ABY6GJK6</accession>
<organism evidence="1 2">
    <name type="scientific">Candidatus Kirkpatrickella diaphorinae</name>
    <dbReference type="NCBI Taxonomy" id="2984322"/>
    <lineage>
        <taxon>Bacteria</taxon>
        <taxon>Pseudomonadati</taxon>
        <taxon>Pseudomonadota</taxon>
        <taxon>Alphaproteobacteria</taxon>
        <taxon>Acetobacterales</taxon>
        <taxon>Acetobacteraceae</taxon>
        <taxon>Candidatus Kirkpatrickella</taxon>
    </lineage>
</organism>
<proteinExistence type="predicted"/>
<reference evidence="1" key="1">
    <citation type="submission" date="2022-10" db="EMBL/GenBank/DDBJ databases">
        <title>Candidatus Kirkpatrella diaphorinas gen. nov., sp. nov., an uncultured endosymbiont identified in a population of Diaphorina citri from Hawaii.</title>
        <authorList>
            <person name="Henry E.M."/>
            <person name="Carlson C.R."/>
            <person name="Kuo Y.-W."/>
        </authorList>
    </citation>
    <scope>NUCLEOTIDE SEQUENCE</scope>
    <source>
        <strain evidence="1">CADCRV1</strain>
    </source>
</reference>
<gene>
    <name evidence="1" type="ORF">N5W20_08955</name>
</gene>